<reference evidence="2 3" key="1">
    <citation type="submission" date="2018-07" db="EMBL/GenBank/DDBJ databases">
        <title>Genome sequencing of rice bacterial endophytes.</title>
        <authorList>
            <person name="Venturi V."/>
        </authorList>
    </citation>
    <scope>NUCLEOTIDE SEQUENCE [LARGE SCALE GENOMIC DNA]</scope>
    <source>
        <strain evidence="2 3">AG1002</strain>
    </source>
</reference>
<accession>A0A3D9EKU6</accession>
<dbReference type="InterPro" id="IPR051450">
    <property type="entry name" value="Gfo/Idh/MocA_Oxidoreductases"/>
</dbReference>
<evidence type="ECO:0000313" key="2">
    <source>
        <dbReference type="EMBL" id="RED02910.1"/>
    </source>
</evidence>
<dbReference type="PANTHER" id="PTHR43377:SF12">
    <property type="entry name" value="BINDING ROSSMANN FOLD OXIDOREDUCTASE, PUTATIVE (AFU_ORTHOLOGUE AFUA_3G11840)-RELATED"/>
    <property type="match status" value="1"/>
</dbReference>
<dbReference type="GO" id="GO:0000166">
    <property type="term" value="F:nucleotide binding"/>
    <property type="evidence" value="ECO:0007669"/>
    <property type="project" value="InterPro"/>
</dbReference>
<feature type="domain" description="Gfo/Idh/MocA-like oxidoreductase N-terminal" evidence="1">
    <location>
        <begin position="1"/>
        <end position="103"/>
    </location>
</feature>
<dbReference type="PANTHER" id="PTHR43377">
    <property type="entry name" value="BILIVERDIN REDUCTASE A"/>
    <property type="match status" value="1"/>
</dbReference>
<gene>
    <name evidence="2" type="ORF">DFO60_2947</name>
</gene>
<dbReference type="SUPFAM" id="SSF51735">
    <property type="entry name" value="NAD(P)-binding Rossmann-fold domains"/>
    <property type="match status" value="1"/>
</dbReference>
<dbReference type="Gene3D" id="3.30.360.10">
    <property type="entry name" value="Dihydrodipicolinate Reductase, domain 2"/>
    <property type="match status" value="1"/>
</dbReference>
<organism evidence="2 3">
    <name type="scientific">Ectopseudomonas oleovorans</name>
    <name type="common">Pseudomonas oleovorans</name>
    <dbReference type="NCBI Taxonomy" id="301"/>
    <lineage>
        <taxon>Bacteria</taxon>
        <taxon>Pseudomonadati</taxon>
        <taxon>Pseudomonadota</taxon>
        <taxon>Gammaproteobacteria</taxon>
        <taxon>Pseudomonadales</taxon>
        <taxon>Pseudomonadaceae</taxon>
        <taxon>Ectopseudomonas</taxon>
    </lineage>
</organism>
<dbReference type="Proteomes" id="UP000256988">
    <property type="component" value="Unassembled WGS sequence"/>
</dbReference>
<dbReference type="RefSeq" id="WP_115946277.1">
    <property type="nucleotide sequence ID" value="NZ_QRDL01000004.1"/>
</dbReference>
<name>A0A3D9EKU6_ECTOL</name>
<dbReference type="EMBL" id="QRDL01000004">
    <property type="protein sequence ID" value="RED02910.1"/>
    <property type="molecule type" value="Genomic_DNA"/>
</dbReference>
<proteinExistence type="predicted"/>
<evidence type="ECO:0000259" key="1">
    <source>
        <dbReference type="Pfam" id="PF01408"/>
    </source>
</evidence>
<comment type="caution">
    <text evidence="2">The sequence shown here is derived from an EMBL/GenBank/DDBJ whole genome shotgun (WGS) entry which is preliminary data.</text>
</comment>
<dbReference type="Gene3D" id="3.40.50.720">
    <property type="entry name" value="NAD(P)-binding Rossmann-like Domain"/>
    <property type="match status" value="1"/>
</dbReference>
<protein>
    <submittedName>
        <fullName evidence="2">Putative dehydrogenase</fullName>
    </submittedName>
</protein>
<dbReference type="InterPro" id="IPR036291">
    <property type="entry name" value="NAD(P)-bd_dom_sf"/>
</dbReference>
<sequence length="356" mass="39870">MNVLIIGLGYAGHRFWRAFEHLSVSTGMPLRLAYVDRKPKAPELPFFPTVASSLHHFEPDIVVVSVNDESHARILTELSGYRGFVLCEKPLVTPADDLTLVAEQLSQVSGFALDLVERYSPATQSLRRQISAQGWSLVRASFHWGKDRLNDYRPTCGVTSEVIHALDLVSWICSSADPLQIHDVLGVRSDFSISGHAVLDTVSLTGTLGQATLAGYASFVNIMRQRTVDFSFIDQEQRVIQARLVFDTPSWDQDYLRIWTRNDQGREQLIDEQCFSPAQPGLETLHKLSRLCRHVVRWVSLRETPSQPFADLQTAIALQHQLNLIESSARCPAPACYVPYGNRSLLPETSDLETLG</sequence>
<dbReference type="Pfam" id="PF01408">
    <property type="entry name" value="GFO_IDH_MocA"/>
    <property type="match status" value="1"/>
</dbReference>
<dbReference type="InterPro" id="IPR000683">
    <property type="entry name" value="Gfo/Idh/MocA-like_OxRdtase_N"/>
</dbReference>
<evidence type="ECO:0000313" key="3">
    <source>
        <dbReference type="Proteomes" id="UP000256988"/>
    </source>
</evidence>
<dbReference type="AlphaFoldDB" id="A0A3D9EKU6"/>